<accession>A0A5C6E6B3</accession>
<name>A0A5C6E6B3_9BACT</name>
<organism evidence="1 2">
    <name type="scientific">Novipirellula aureliae</name>
    <dbReference type="NCBI Taxonomy" id="2527966"/>
    <lineage>
        <taxon>Bacteria</taxon>
        <taxon>Pseudomonadati</taxon>
        <taxon>Planctomycetota</taxon>
        <taxon>Planctomycetia</taxon>
        <taxon>Pirellulales</taxon>
        <taxon>Pirellulaceae</taxon>
        <taxon>Novipirellula</taxon>
    </lineage>
</organism>
<proteinExistence type="predicted"/>
<dbReference type="Pfam" id="PF09965">
    <property type="entry name" value="DUF2199"/>
    <property type="match status" value="1"/>
</dbReference>
<dbReference type="AlphaFoldDB" id="A0A5C6E6B3"/>
<sequence length="126" mass="14510">MSNEIDKPDLGFHCASCGMYHDHLPMDFGAETPAAYDSIPKSERDARCELTPDFCVIDENEFFIRGCLEIPVLDSPRPFVWGVWTSISFKSFHRMGEIWESLGESRSLRFLDGFVRSCRFTQILFC</sequence>
<keyword evidence="2" id="KW-1185">Reference proteome</keyword>
<evidence type="ECO:0000313" key="2">
    <source>
        <dbReference type="Proteomes" id="UP000315471"/>
    </source>
</evidence>
<dbReference type="Proteomes" id="UP000315471">
    <property type="component" value="Unassembled WGS sequence"/>
</dbReference>
<dbReference type="EMBL" id="SJPY01000002">
    <property type="protein sequence ID" value="TWU44155.1"/>
    <property type="molecule type" value="Genomic_DNA"/>
</dbReference>
<gene>
    <name evidence="1" type="ORF">Q31b_16910</name>
</gene>
<reference evidence="1 2" key="1">
    <citation type="submission" date="2019-02" db="EMBL/GenBank/DDBJ databases">
        <title>Deep-cultivation of Planctomycetes and their phenomic and genomic characterization uncovers novel biology.</title>
        <authorList>
            <person name="Wiegand S."/>
            <person name="Jogler M."/>
            <person name="Boedeker C."/>
            <person name="Pinto D."/>
            <person name="Vollmers J."/>
            <person name="Rivas-Marin E."/>
            <person name="Kohn T."/>
            <person name="Peeters S.H."/>
            <person name="Heuer A."/>
            <person name="Rast P."/>
            <person name="Oberbeckmann S."/>
            <person name="Bunk B."/>
            <person name="Jeske O."/>
            <person name="Meyerdierks A."/>
            <person name="Storesund J.E."/>
            <person name="Kallscheuer N."/>
            <person name="Luecker S."/>
            <person name="Lage O.M."/>
            <person name="Pohl T."/>
            <person name="Merkel B.J."/>
            <person name="Hornburger P."/>
            <person name="Mueller R.-W."/>
            <person name="Bruemmer F."/>
            <person name="Labrenz M."/>
            <person name="Spormann A.M."/>
            <person name="Op Den Camp H."/>
            <person name="Overmann J."/>
            <person name="Amann R."/>
            <person name="Jetten M.S.M."/>
            <person name="Mascher T."/>
            <person name="Medema M.H."/>
            <person name="Devos D.P."/>
            <person name="Kaster A.-K."/>
            <person name="Ovreas L."/>
            <person name="Rohde M."/>
            <person name="Galperin M.Y."/>
            <person name="Jogler C."/>
        </authorList>
    </citation>
    <scope>NUCLEOTIDE SEQUENCE [LARGE SCALE GENOMIC DNA]</scope>
    <source>
        <strain evidence="1 2">Q31b</strain>
    </source>
</reference>
<evidence type="ECO:0000313" key="1">
    <source>
        <dbReference type="EMBL" id="TWU44155.1"/>
    </source>
</evidence>
<protein>
    <recommendedName>
        <fullName evidence="3">DUF2199 domain-containing protein</fullName>
    </recommendedName>
</protein>
<evidence type="ECO:0008006" key="3">
    <source>
        <dbReference type="Google" id="ProtNLM"/>
    </source>
</evidence>
<dbReference type="InterPro" id="IPR018697">
    <property type="entry name" value="DUF2199"/>
</dbReference>
<comment type="caution">
    <text evidence="1">The sequence shown here is derived from an EMBL/GenBank/DDBJ whole genome shotgun (WGS) entry which is preliminary data.</text>
</comment>